<dbReference type="GO" id="GO:0097367">
    <property type="term" value="F:carbohydrate derivative binding"/>
    <property type="evidence" value="ECO:0007669"/>
    <property type="project" value="InterPro"/>
</dbReference>
<dbReference type="RefSeq" id="WP_262428891.1">
    <property type="nucleotide sequence ID" value="NZ_JACRTG010000011.1"/>
</dbReference>
<gene>
    <name evidence="3" type="ORF">H8707_04155</name>
</gene>
<evidence type="ECO:0000313" key="3">
    <source>
        <dbReference type="EMBL" id="MBC8587431.1"/>
    </source>
</evidence>
<dbReference type="AlphaFoldDB" id="A0A926IJH1"/>
<reference evidence="3" key="1">
    <citation type="submission" date="2020-08" db="EMBL/GenBank/DDBJ databases">
        <title>Genome public.</title>
        <authorList>
            <person name="Liu C."/>
            <person name="Sun Q."/>
        </authorList>
    </citation>
    <scope>NUCLEOTIDE SEQUENCE</scope>
    <source>
        <strain evidence="3">BX21</strain>
    </source>
</reference>
<accession>A0A926IJH1</accession>
<dbReference type="PROSITE" id="PS51464">
    <property type="entry name" value="SIS"/>
    <property type="match status" value="2"/>
</dbReference>
<dbReference type="Pfam" id="PF01380">
    <property type="entry name" value="SIS"/>
    <property type="match status" value="2"/>
</dbReference>
<dbReference type="Proteomes" id="UP000601171">
    <property type="component" value="Unassembled WGS sequence"/>
</dbReference>
<protein>
    <submittedName>
        <fullName evidence="3">SIS domain-containing protein</fullName>
    </submittedName>
</protein>
<name>A0A926IJH1_9FIRM</name>
<dbReference type="InterPro" id="IPR046348">
    <property type="entry name" value="SIS_dom_sf"/>
</dbReference>
<dbReference type="EMBL" id="JACRTG010000011">
    <property type="protein sequence ID" value="MBC8587431.1"/>
    <property type="molecule type" value="Genomic_DNA"/>
</dbReference>
<dbReference type="PANTHER" id="PTHR32502">
    <property type="entry name" value="N-ACETYLGALACTOSAMINE PERMEASE II COMPONENT-RELATED"/>
    <property type="match status" value="1"/>
</dbReference>
<dbReference type="CDD" id="cd05008">
    <property type="entry name" value="SIS_GlmS_GlmD_1"/>
    <property type="match status" value="1"/>
</dbReference>
<sequence length="391" mass="44541">MFGLSVDNWKKMNGFNTAKEIYQQPEIWSECLATIEKQKTIIEKFINENLNKNNIRVIFSGAGTSAYIGDIITPELNSKKNYIFESIPTTDIVANPQDYLKKDIPTLLVSFARSGNSPESIAAYDLANVLIDDVNHIIITCNEEGELINISKNDEKVLHLIMPEESNDKGFAMTSSFSCMTLVASLIFDMECFEKNKTQIFKMIDLGRDILENKYMNVDQLLDIDFERVVYLGSGSLYGLSKESGLKLLELTRGKVITLSETPLGFRHGPKSMLNDRTLVFIYISDDEYSRKYELDLLNELYNDKGAHRVISITSKYREEIEIASDYNFYLTDDENDIKNKSLLSLLYILYAQIFALKSSVKLKVEPDNPNPYGLVNRVVKGVTIYNYKGE</sequence>
<dbReference type="Gene3D" id="3.40.50.10490">
    <property type="entry name" value="Glucose-6-phosphate isomerase like protein, domain 1"/>
    <property type="match status" value="2"/>
</dbReference>
<keyword evidence="4" id="KW-1185">Reference proteome</keyword>
<organism evidence="3 4">
    <name type="scientific">Paratissierella segnis</name>
    <dbReference type="NCBI Taxonomy" id="2763679"/>
    <lineage>
        <taxon>Bacteria</taxon>
        <taxon>Bacillati</taxon>
        <taxon>Bacillota</taxon>
        <taxon>Tissierellia</taxon>
        <taxon>Tissierellales</taxon>
        <taxon>Tissierellaceae</taxon>
        <taxon>Paratissierella</taxon>
    </lineage>
</organism>
<evidence type="ECO:0000256" key="1">
    <source>
        <dbReference type="ARBA" id="ARBA00022737"/>
    </source>
</evidence>
<dbReference type="SUPFAM" id="SSF53697">
    <property type="entry name" value="SIS domain"/>
    <property type="match status" value="1"/>
</dbReference>
<keyword evidence="1" id="KW-0677">Repeat</keyword>
<evidence type="ECO:0000259" key="2">
    <source>
        <dbReference type="PROSITE" id="PS51464"/>
    </source>
</evidence>
<evidence type="ECO:0000313" key="4">
    <source>
        <dbReference type="Proteomes" id="UP000601171"/>
    </source>
</evidence>
<feature type="domain" description="SIS" evidence="2">
    <location>
        <begin position="46"/>
        <end position="197"/>
    </location>
</feature>
<dbReference type="GO" id="GO:0009401">
    <property type="term" value="P:phosphoenolpyruvate-dependent sugar phosphotransferase system"/>
    <property type="evidence" value="ECO:0007669"/>
    <property type="project" value="TreeGrafter"/>
</dbReference>
<dbReference type="InterPro" id="IPR001347">
    <property type="entry name" value="SIS_dom"/>
</dbReference>
<dbReference type="PANTHER" id="PTHR32502:SF3">
    <property type="entry name" value="D-GALACTOSAMINE-6-PHOSPHATE DEAMINASE AGAS-RELATED"/>
    <property type="match status" value="1"/>
</dbReference>
<proteinExistence type="predicted"/>
<feature type="domain" description="SIS" evidence="2">
    <location>
        <begin position="217"/>
        <end position="370"/>
    </location>
</feature>
<dbReference type="GO" id="GO:1901135">
    <property type="term" value="P:carbohydrate derivative metabolic process"/>
    <property type="evidence" value="ECO:0007669"/>
    <property type="project" value="InterPro"/>
</dbReference>
<comment type="caution">
    <text evidence="3">The sequence shown here is derived from an EMBL/GenBank/DDBJ whole genome shotgun (WGS) entry which is preliminary data.</text>
</comment>
<dbReference type="InterPro" id="IPR035466">
    <property type="entry name" value="GlmS/AgaS_SIS"/>
</dbReference>
<dbReference type="GO" id="GO:0005886">
    <property type="term" value="C:plasma membrane"/>
    <property type="evidence" value="ECO:0007669"/>
    <property type="project" value="TreeGrafter"/>
</dbReference>
<dbReference type="InterPro" id="IPR050303">
    <property type="entry name" value="GatZ_KbaZ_carbometab"/>
</dbReference>